<dbReference type="Ensembl" id="ENSABRT00000025462.1">
    <property type="protein sequence ID" value="ENSABRP00000018026.1"/>
    <property type="gene ID" value="ENSABRG00000014027.1"/>
</dbReference>
<name>A0A8B9CDB0_9AVES</name>
<evidence type="ECO:0000256" key="7">
    <source>
        <dbReference type="ARBA" id="ARBA00022966"/>
    </source>
</evidence>
<evidence type="ECO:0000256" key="6">
    <source>
        <dbReference type="ARBA" id="ARBA00022900"/>
    </source>
</evidence>
<keyword evidence="6" id="KW-0722">Serine protease inhibitor</keyword>
<dbReference type="InterPro" id="IPR050473">
    <property type="entry name" value="A2M/Complement_sys"/>
</dbReference>
<dbReference type="FunFam" id="1.50.10.20:FF:000001">
    <property type="entry name" value="CD109 isoform 1"/>
    <property type="match status" value="1"/>
</dbReference>
<evidence type="ECO:0008006" key="16">
    <source>
        <dbReference type="Google" id="ProtNLM"/>
    </source>
</evidence>
<feature type="domain" description="Alpha-2-macroglobulin bait region" evidence="11">
    <location>
        <begin position="464"/>
        <end position="614"/>
    </location>
</feature>
<dbReference type="Pfam" id="PF07703">
    <property type="entry name" value="A2M_BRD"/>
    <property type="match status" value="1"/>
</dbReference>
<keyword evidence="5" id="KW-0732">Signal</keyword>
<evidence type="ECO:0000256" key="3">
    <source>
        <dbReference type="ARBA" id="ARBA00022525"/>
    </source>
</evidence>
<dbReference type="Gene3D" id="1.50.10.20">
    <property type="match status" value="1"/>
</dbReference>
<evidence type="ECO:0000259" key="13">
    <source>
        <dbReference type="SMART" id="SM01361"/>
    </source>
</evidence>
<evidence type="ECO:0000313" key="14">
    <source>
        <dbReference type="Ensembl" id="ENSABRP00000018026.1"/>
    </source>
</evidence>
<evidence type="ECO:0000256" key="10">
    <source>
        <dbReference type="ARBA" id="ARBA00038769"/>
    </source>
</evidence>
<evidence type="ECO:0000259" key="12">
    <source>
        <dbReference type="SMART" id="SM01360"/>
    </source>
</evidence>
<dbReference type="Gene3D" id="2.60.40.10">
    <property type="entry name" value="Immunoglobulins"/>
    <property type="match status" value="2"/>
</dbReference>
<evidence type="ECO:0000256" key="2">
    <source>
        <dbReference type="ARBA" id="ARBA00010952"/>
    </source>
</evidence>
<keyword evidence="3" id="KW-0964">Secreted</keyword>
<dbReference type="Gene3D" id="2.60.40.1940">
    <property type="match status" value="1"/>
</dbReference>
<dbReference type="InterPro" id="IPR011626">
    <property type="entry name" value="Alpha-macroglobulin_TED"/>
</dbReference>
<keyword evidence="7" id="KW-0882">Thioester bond</keyword>
<dbReference type="InterPro" id="IPR041813">
    <property type="entry name" value="A2M_TED"/>
</dbReference>
<keyword evidence="8" id="KW-1015">Disulfide bond</keyword>
<dbReference type="InterPro" id="IPR002890">
    <property type="entry name" value="MG2"/>
</dbReference>
<dbReference type="Pfam" id="PF07677">
    <property type="entry name" value="A2M_recep"/>
    <property type="match status" value="1"/>
</dbReference>
<dbReference type="PANTHER" id="PTHR11412:SF165">
    <property type="entry name" value="ALPHA-2-MACROGLOBULIN"/>
    <property type="match status" value="1"/>
</dbReference>
<evidence type="ECO:0000256" key="8">
    <source>
        <dbReference type="ARBA" id="ARBA00023157"/>
    </source>
</evidence>
<dbReference type="GO" id="GO:0005615">
    <property type="term" value="C:extracellular space"/>
    <property type="evidence" value="ECO:0007669"/>
    <property type="project" value="InterPro"/>
</dbReference>
<dbReference type="InterPro" id="IPR019742">
    <property type="entry name" value="MacrogloblnA2_CS"/>
</dbReference>
<dbReference type="InterPro" id="IPR014756">
    <property type="entry name" value="Ig_E-set"/>
</dbReference>
<keyword evidence="15" id="KW-1185">Reference proteome</keyword>
<dbReference type="Proteomes" id="UP000694426">
    <property type="component" value="Unplaced"/>
</dbReference>
<keyword evidence="4" id="KW-0646">Protease inhibitor</keyword>
<dbReference type="InterPro" id="IPR008930">
    <property type="entry name" value="Terpenoid_cyclase/PrenylTrfase"/>
</dbReference>
<dbReference type="InterPro" id="IPR047565">
    <property type="entry name" value="Alpha-macroglob_thiol-ester_cl"/>
</dbReference>
<dbReference type="InterPro" id="IPR011625">
    <property type="entry name" value="A2M_N_BRD"/>
</dbReference>
<dbReference type="InterPro" id="IPR013783">
    <property type="entry name" value="Ig-like_fold"/>
</dbReference>
<dbReference type="SMART" id="SM01361">
    <property type="entry name" value="A2M_recep"/>
    <property type="match status" value="1"/>
</dbReference>
<dbReference type="Pfam" id="PF17789">
    <property type="entry name" value="MG4"/>
    <property type="match status" value="1"/>
</dbReference>
<sequence length="1415" mass="157807">MESGAGTLPWDVHPGALQVRSMAAALTLLRAPRRSSARADQQYMVLLPFLIHTDAPEKVCVQLTHLNESVTLSATLEYQGENRSLIDDVVSEKDIFTCIPFSVPKSNSTSVAFLTVMVKGETLQFRSRKSVLVKNSESLVFVQTDKPIYKPGQTVLFRIVSLDKDFHPLNEKDPQRNRIYQWQGVELETGLIELSFPLTSDPMQGSYKIVVQKSVTSHVEHSFSVEEYVLPKYEVLVKLPKMITIEDKELPVSVCGLYTYGKPVPGLVNVQVCRKFSHSGSHCYGKDSEAVCEEFVRRADARGCVSDVVRTKIFQLQRRGYKMNIEVQGKITEDGTGIEMVGTGSCEITSVMSKVSFHLLDSYYRPGIPLFGMVKLVDGTDAPIANETIRVSVNGESYKGNYTTDEQGQSWFSIDTTTFTEASLEIQAEHKPELNCYDSDWITPSYEHALRSISRFYSPSNSFLKIEPKSETLSCGFPTEIRVHYVFTPDVIGEQRKIVIYYLVRIVPGYFDPWPQRALWHYLPHSNQSRGHLTLPVEATIAPKARMLVYTTSPSGEVIASSADFQVESCLPSKVSLSFVPKEGLPASNTRLQLHSSPRSLCAIRAVDKSVILMKPEDELSHRSVSLGSDLVSPAQHLYDSDYAMMEEMDAGHPVETIRKYFPETWIWDIVSVNSEGNAELDVTIPDTITEWKASAFCTSSDTGFGLSPTVSLRAFQPFFVELTLPYSVVRGEAFTLKATIFNYLTACIRVSVSLAKSTHFLAAPVEKEEESYCICLNERKTVAWAVTPKSLGQVEFSVSAEALQNQQPCGNAIVETPEKGRKDTVIRQLLVEPEGMEVETTYNSVICASETVALVLPENVVDGSARAYFSVLGDIMGTSMQNLHQLLQMPFGCGEQNMVLFAPNIYVLDYLNKTGQLSEEIKSKAIGYLVSGYQRQLNYKHWDGSYSTFGPQYGQVGNTWLTAFVLKSFAQARPYIFIYEKHIQDALIWLTQKQKENGCFHSSGTLLNNAMKGGVDNEVSLTAYITIALLEIPLPVTHSVVRNALFCLETAANGKENHVYTKALLAYAFALAGMEEKRKALLDGSVHWQRPGKEMVADLPYYHYRAPSAEVEMTAYVLLAHLTTQPAPSQEELSFASLIAKWISGQQNPNGGFSSTQDTVVALQALSVYGAVTYAKSGAASQVTLRSGGDFQQDFQVDPSNRLLLQRVPLPQVPGEYSAEVSGEGCVYLQTSLRYNVQPTQENAPFTLHVYTTPETCEDSRTPKALSMFAAWFLSYTGERNVSNMVIVDVKMLSGFIPVKSSVRKVGAHPFQIQRTEVSSNHVLVYVEKVRTNSGFSFMVERDIPVQGLKPAQVKVYDYYETGKSPHFLLWVYSHTCSKKSSSRRNPAQPLLLKWFVHFKNLGFPPSYGERKLP</sequence>
<dbReference type="SMART" id="SM01360">
    <property type="entry name" value="A2M"/>
    <property type="match status" value="1"/>
</dbReference>
<dbReference type="SUPFAM" id="SSF81296">
    <property type="entry name" value="E set domains"/>
    <property type="match status" value="1"/>
</dbReference>
<dbReference type="Pfam" id="PF17791">
    <property type="entry name" value="MG3"/>
    <property type="match status" value="1"/>
</dbReference>
<dbReference type="Pfam" id="PF07678">
    <property type="entry name" value="TED_complement"/>
    <property type="match status" value="1"/>
</dbReference>
<reference evidence="14" key="2">
    <citation type="submission" date="2025-09" db="UniProtKB">
        <authorList>
            <consortium name="Ensembl"/>
        </authorList>
    </citation>
    <scope>IDENTIFICATION</scope>
</reference>
<dbReference type="CDD" id="cd02897">
    <property type="entry name" value="A2M_2"/>
    <property type="match status" value="1"/>
</dbReference>
<feature type="domain" description="Alpha-2-macroglobulin" evidence="12">
    <location>
        <begin position="665"/>
        <end position="755"/>
    </location>
</feature>
<dbReference type="Pfam" id="PF01835">
    <property type="entry name" value="MG2"/>
    <property type="match status" value="1"/>
</dbReference>
<accession>A0A8B9CDB0</accession>
<evidence type="ECO:0000256" key="4">
    <source>
        <dbReference type="ARBA" id="ARBA00022690"/>
    </source>
</evidence>
<comment type="subcellular location">
    <subcellularLocation>
        <location evidence="1">Secreted</location>
    </subcellularLocation>
</comment>
<keyword evidence="9" id="KW-0325">Glycoprotein</keyword>
<proteinExistence type="inferred from homology"/>
<dbReference type="FunFam" id="2.60.40.1930:FF:000001">
    <property type="entry name" value="CD109 isoform 3"/>
    <property type="match status" value="1"/>
</dbReference>
<organism evidence="14 15">
    <name type="scientific">Anser brachyrhynchus</name>
    <name type="common">Pink-footed goose</name>
    <dbReference type="NCBI Taxonomy" id="132585"/>
    <lineage>
        <taxon>Eukaryota</taxon>
        <taxon>Metazoa</taxon>
        <taxon>Chordata</taxon>
        <taxon>Craniata</taxon>
        <taxon>Vertebrata</taxon>
        <taxon>Euteleostomi</taxon>
        <taxon>Archelosauria</taxon>
        <taxon>Archosauria</taxon>
        <taxon>Dinosauria</taxon>
        <taxon>Saurischia</taxon>
        <taxon>Theropoda</taxon>
        <taxon>Coelurosauria</taxon>
        <taxon>Aves</taxon>
        <taxon>Neognathae</taxon>
        <taxon>Galloanserae</taxon>
        <taxon>Anseriformes</taxon>
        <taxon>Anatidae</taxon>
        <taxon>Anserinae</taxon>
        <taxon>Anser</taxon>
    </lineage>
</organism>
<dbReference type="InterPro" id="IPR041555">
    <property type="entry name" value="MG3"/>
</dbReference>
<dbReference type="Gene3D" id="2.60.120.1540">
    <property type="match status" value="1"/>
</dbReference>
<dbReference type="Gene3D" id="2.60.40.690">
    <property type="entry name" value="Alpha-macroglobulin, receptor-binding domain"/>
    <property type="match status" value="1"/>
</dbReference>
<comment type="subunit">
    <text evidence="10">Homotetramer; disulfide-linked.</text>
</comment>
<dbReference type="InterPro" id="IPR001599">
    <property type="entry name" value="Macroglobln_a2"/>
</dbReference>
<dbReference type="FunFam" id="2.60.40.10:FF:000312">
    <property type="entry name" value="Alpha-2-macroglobulin like 1"/>
    <property type="match status" value="1"/>
</dbReference>
<evidence type="ECO:0000313" key="15">
    <source>
        <dbReference type="Proteomes" id="UP000694426"/>
    </source>
</evidence>
<comment type="similarity">
    <text evidence="2">Belongs to the protease inhibitor I39 (alpha-2-macroglobulin) family.</text>
</comment>
<evidence type="ECO:0000256" key="9">
    <source>
        <dbReference type="ARBA" id="ARBA00023180"/>
    </source>
</evidence>
<dbReference type="SMART" id="SM01359">
    <property type="entry name" value="A2M_N_2"/>
    <property type="match status" value="1"/>
</dbReference>
<dbReference type="SMART" id="SM01419">
    <property type="entry name" value="Thiol-ester_cl"/>
    <property type="match status" value="1"/>
</dbReference>
<reference evidence="14" key="1">
    <citation type="submission" date="2025-08" db="UniProtKB">
        <authorList>
            <consortium name="Ensembl"/>
        </authorList>
    </citation>
    <scope>IDENTIFICATION</scope>
</reference>
<feature type="domain" description="Alpha-macroglobulin receptor-binding" evidence="13">
    <location>
        <begin position="1284"/>
        <end position="1367"/>
    </location>
</feature>
<dbReference type="Gene3D" id="2.20.130.20">
    <property type="match status" value="1"/>
</dbReference>
<dbReference type="Gene3D" id="2.60.40.1930">
    <property type="match status" value="2"/>
</dbReference>
<dbReference type="GeneTree" id="ENSGT00940000154904"/>
<protein>
    <recommendedName>
        <fullName evidence="16">Alpha-2-macroglobulin</fullName>
    </recommendedName>
</protein>
<dbReference type="PANTHER" id="PTHR11412">
    <property type="entry name" value="MACROGLOBULIN / COMPLEMENT"/>
    <property type="match status" value="1"/>
</dbReference>
<dbReference type="InterPro" id="IPR040839">
    <property type="entry name" value="MG4"/>
</dbReference>
<dbReference type="SUPFAM" id="SSF48239">
    <property type="entry name" value="Terpenoid cyclases/Protein prenyltransferases"/>
    <property type="match status" value="1"/>
</dbReference>
<dbReference type="PROSITE" id="PS00477">
    <property type="entry name" value="ALPHA_2_MACROGLOBULIN"/>
    <property type="match status" value="1"/>
</dbReference>
<evidence type="ECO:0000259" key="11">
    <source>
        <dbReference type="SMART" id="SM01359"/>
    </source>
</evidence>
<dbReference type="GO" id="GO:0004867">
    <property type="term" value="F:serine-type endopeptidase inhibitor activity"/>
    <property type="evidence" value="ECO:0007669"/>
    <property type="project" value="UniProtKB-KW"/>
</dbReference>
<dbReference type="InterPro" id="IPR036595">
    <property type="entry name" value="A-macroglobulin_rcpt-bd_sf"/>
</dbReference>
<dbReference type="InterPro" id="IPR009048">
    <property type="entry name" value="A-macroglobulin_rcpt-bd"/>
</dbReference>
<evidence type="ECO:0000256" key="1">
    <source>
        <dbReference type="ARBA" id="ARBA00004613"/>
    </source>
</evidence>
<dbReference type="Pfam" id="PF00207">
    <property type="entry name" value="A2M"/>
    <property type="match status" value="1"/>
</dbReference>
<evidence type="ECO:0000256" key="5">
    <source>
        <dbReference type="ARBA" id="ARBA00022729"/>
    </source>
</evidence>
<dbReference type="SUPFAM" id="SSF49410">
    <property type="entry name" value="Alpha-macroglobulin receptor domain"/>
    <property type="match status" value="1"/>
</dbReference>